<organism evidence="2 3">
    <name type="scientific">Effrenium voratum</name>
    <dbReference type="NCBI Taxonomy" id="2562239"/>
    <lineage>
        <taxon>Eukaryota</taxon>
        <taxon>Sar</taxon>
        <taxon>Alveolata</taxon>
        <taxon>Dinophyceae</taxon>
        <taxon>Suessiales</taxon>
        <taxon>Symbiodiniaceae</taxon>
        <taxon>Effrenium</taxon>
    </lineage>
</organism>
<reference evidence="2" key="1">
    <citation type="submission" date="2023-08" db="EMBL/GenBank/DDBJ databases">
        <authorList>
            <person name="Chen Y."/>
            <person name="Shah S."/>
            <person name="Dougan E. K."/>
            <person name="Thang M."/>
            <person name="Chan C."/>
        </authorList>
    </citation>
    <scope>NUCLEOTIDE SEQUENCE</scope>
</reference>
<sequence length="418" mass="46802">MAELPRQVDVRARLEEPCYAFSLNLEDEASLDSKMLRQFEAESSARPDSDSDDSPVVRPPRARPAQASSASVGQLPTLMTSSWRSSSSSVPMMLASKSSHVRSLTSLRSDSQPLGSKWRDQDLDGTVRSNADDGSEFVQGCLPNWATERKVRSAAAVEHKLSWAYYHMRSMRVGLPKTEMVKRQTGQQFDFWRDLRPPFRVASIERDTDDTGGADGPLFRISYSCPLDYVTERKWGLRTSEEGTFKNTVHGVAEVRIAKDFPETSKHICVLSWGRPALKFGVKPQQKAKEVPAISVDPKTWSPVAAEFHLRSNCGRLAKLRDTLHQTNLKLAEERRQTRPWRRALLKPCATLADFVQAEEGANEYNPDSPKRDLRRTGPAPAASTSRGDTQVRPCSREKAAGHWHAPQKRQCRASASL</sequence>
<feature type="compositionally biased region" description="Low complexity" evidence="1">
    <location>
        <begin position="63"/>
        <end position="72"/>
    </location>
</feature>
<feature type="region of interest" description="Disordered" evidence="1">
    <location>
        <begin position="36"/>
        <end position="86"/>
    </location>
</feature>
<comment type="caution">
    <text evidence="2">The sequence shown here is derived from an EMBL/GenBank/DDBJ whole genome shotgun (WGS) entry which is preliminary data.</text>
</comment>
<proteinExistence type="predicted"/>
<dbReference type="AlphaFoldDB" id="A0AA36NNC5"/>
<feature type="compositionally biased region" description="Basic and acidic residues" evidence="1">
    <location>
        <begin position="36"/>
        <end position="49"/>
    </location>
</feature>
<feature type="region of interest" description="Disordered" evidence="1">
    <location>
        <begin position="361"/>
        <end position="418"/>
    </location>
</feature>
<evidence type="ECO:0000256" key="1">
    <source>
        <dbReference type="SAM" id="MobiDB-lite"/>
    </source>
</evidence>
<accession>A0AA36NNC5</accession>
<protein>
    <submittedName>
        <fullName evidence="2">Uncharacterized protein</fullName>
    </submittedName>
</protein>
<keyword evidence="3" id="KW-1185">Reference proteome</keyword>
<gene>
    <name evidence="2" type="ORF">EVOR1521_LOCUS32015</name>
</gene>
<dbReference type="Proteomes" id="UP001178507">
    <property type="component" value="Unassembled WGS sequence"/>
</dbReference>
<dbReference type="EMBL" id="CAUJNA010003875">
    <property type="protein sequence ID" value="CAJ1411443.1"/>
    <property type="molecule type" value="Genomic_DNA"/>
</dbReference>
<name>A0AA36NNC5_9DINO</name>
<evidence type="ECO:0000313" key="2">
    <source>
        <dbReference type="EMBL" id="CAJ1411443.1"/>
    </source>
</evidence>
<evidence type="ECO:0000313" key="3">
    <source>
        <dbReference type="Proteomes" id="UP001178507"/>
    </source>
</evidence>